<dbReference type="Proteomes" id="UP000293289">
    <property type="component" value="Unassembled WGS sequence"/>
</dbReference>
<keyword evidence="5" id="KW-1185">Reference proteome</keyword>
<comment type="cofactor">
    <cofactor evidence="1">
        <name>Mg(2+)</name>
        <dbReference type="ChEBI" id="CHEBI:18420"/>
    </cofactor>
</comment>
<dbReference type="AlphaFoldDB" id="A0A4Q7MK34"/>
<evidence type="ECO:0000313" key="4">
    <source>
        <dbReference type="EMBL" id="RZS67973.1"/>
    </source>
</evidence>
<dbReference type="Gene3D" id="1.20.120.1600">
    <property type="match status" value="1"/>
</dbReference>
<organism evidence="4 5">
    <name type="scientific">Agromyces ramosus</name>
    <dbReference type="NCBI Taxonomy" id="33879"/>
    <lineage>
        <taxon>Bacteria</taxon>
        <taxon>Bacillati</taxon>
        <taxon>Actinomycetota</taxon>
        <taxon>Actinomycetes</taxon>
        <taxon>Micrococcales</taxon>
        <taxon>Microbacteriaceae</taxon>
        <taxon>Agromyces</taxon>
    </lineage>
</organism>
<dbReference type="PANTHER" id="PTHR46470:SF4">
    <property type="entry name" value="5-AMINO-6-(5-PHOSPHO-D-RIBITYLAMINO)URACIL PHOSPHATASE YIGB"/>
    <property type="match status" value="1"/>
</dbReference>
<dbReference type="SFLD" id="SFLDG01129">
    <property type="entry name" value="C1.5:_HAD__Beta-PGM__Phosphata"/>
    <property type="match status" value="1"/>
</dbReference>
<evidence type="ECO:0000256" key="3">
    <source>
        <dbReference type="ARBA" id="ARBA00022842"/>
    </source>
</evidence>
<evidence type="ECO:0000256" key="2">
    <source>
        <dbReference type="ARBA" id="ARBA00022801"/>
    </source>
</evidence>
<dbReference type="InterPro" id="IPR006439">
    <property type="entry name" value="HAD-SF_hydro_IA"/>
</dbReference>
<dbReference type="SFLD" id="SFLDS00003">
    <property type="entry name" value="Haloacid_Dehalogenase"/>
    <property type="match status" value="1"/>
</dbReference>
<accession>A0A4Q7MK34</accession>
<dbReference type="SUPFAM" id="SSF56784">
    <property type="entry name" value="HAD-like"/>
    <property type="match status" value="1"/>
</dbReference>
<dbReference type="PANTHER" id="PTHR46470">
    <property type="entry name" value="N-ACYLNEURAMINATE-9-PHOSPHATASE"/>
    <property type="match status" value="1"/>
</dbReference>
<dbReference type="NCBIfam" id="TIGR01549">
    <property type="entry name" value="HAD-SF-IA-v1"/>
    <property type="match status" value="1"/>
</dbReference>
<keyword evidence="2 4" id="KW-0378">Hydrolase</keyword>
<proteinExistence type="predicted"/>
<name>A0A4Q7MK34_9MICO</name>
<dbReference type="Gene3D" id="3.40.50.1000">
    <property type="entry name" value="HAD superfamily/HAD-like"/>
    <property type="match status" value="1"/>
</dbReference>
<evidence type="ECO:0000313" key="5">
    <source>
        <dbReference type="Proteomes" id="UP000293289"/>
    </source>
</evidence>
<evidence type="ECO:0000256" key="1">
    <source>
        <dbReference type="ARBA" id="ARBA00001946"/>
    </source>
</evidence>
<keyword evidence="3" id="KW-0460">Magnesium</keyword>
<gene>
    <name evidence="4" type="ORF">EV187_0395</name>
</gene>
<dbReference type="InterPro" id="IPR036412">
    <property type="entry name" value="HAD-like_sf"/>
</dbReference>
<sequence length="249" mass="27433">MTGETASPVVLFDLDDTLMAHREAVATGILRHMRERAYEGDERAAAGRWHELEEEHYTAYLEGALSFEGQRRARAAAFAREFGDELDERAASAWFAEYFRHYRDSWALHDDVLPALDALATALPRVRLGIVTNGELEFQTAKIVRLALHGRVEHVIASGELGIAKPDPGIFHEALDRFARTGPVSAAAYVGDRLRTDAIGAARAGLVGVWLNRHGVRPPDDEAAEAIDVGVVEIHRLDELAARLVPRLG</sequence>
<reference evidence="4 5" key="1">
    <citation type="submission" date="2019-02" db="EMBL/GenBank/DDBJ databases">
        <title>Genomic Encyclopedia of Type Strains, Phase IV (KMG-IV): sequencing the most valuable type-strain genomes for metagenomic binning, comparative biology and taxonomic classification.</title>
        <authorList>
            <person name="Goeker M."/>
        </authorList>
    </citation>
    <scope>NUCLEOTIDE SEQUENCE [LARGE SCALE GENOMIC DNA]</scope>
    <source>
        <strain evidence="4 5">DSM 43045</strain>
    </source>
</reference>
<dbReference type="RefSeq" id="WP_242609384.1">
    <property type="nucleotide sequence ID" value="NZ_SGWY01000001.1"/>
</dbReference>
<dbReference type="GO" id="GO:0044281">
    <property type="term" value="P:small molecule metabolic process"/>
    <property type="evidence" value="ECO:0007669"/>
    <property type="project" value="UniProtKB-ARBA"/>
</dbReference>
<comment type="caution">
    <text evidence="4">The sequence shown here is derived from an EMBL/GenBank/DDBJ whole genome shotgun (WGS) entry which is preliminary data.</text>
</comment>
<dbReference type="InterPro" id="IPR051400">
    <property type="entry name" value="HAD-like_hydrolase"/>
</dbReference>
<protein>
    <submittedName>
        <fullName evidence="4">Putative hydrolase of the HAD superfamily</fullName>
    </submittedName>
</protein>
<dbReference type="InterPro" id="IPR023214">
    <property type="entry name" value="HAD_sf"/>
</dbReference>
<dbReference type="GO" id="GO:0016787">
    <property type="term" value="F:hydrolase activity"/>
    <property type="evidence" value="ECO:0007669"/>
    <property type="project" value="UniProtKB-KW"/>
</dbReference>
<dbReference type="EMBL" id="SGWY01000001">
    <property type="protein sequence ID" value="RZS67973.1"/>
    <property type="molecule type" value="Genomic_DNA"/>
</dbReference>
<dbReference type="Pfam" id="PF00702">
    <property type="entry name" value="Hydrolase"/>
    <property type="match status" value="1"/>
</dbReference>